<dbReference type="Proteomes" id="UP000695023">
    <property type="component" value="Unplaced"/>
</dbReference>
<gene>
    <name evidence="3" type="primary">LOC102208136</name>
</gene>
<dbReference type="RefSeq" id="XP_005752814.1">
    <property type="nucleotide sequence ID" value="XM_005752757.1"/>
</dbReference>
<feature type="region of interest" description="Disordered" evidence="1">
    <location>
        <begin position="23"/>
        <end position="63"/>
    </location>
</feature>
<dbReference type="GeneID" id="102208136"/>
<dbReference type="AlphaFoldDB" id="A0A9Y3W071"/>
<reference evidence="3" key="1">
    <citation type="submission" date="2025-08" db="UniProtKB">
        <authorList>
            <consortium name="RefSeq"/>
        </authorList>
    </citation>
    <scope>IDENTIFICATION</scope>
</reference>
<evidence type="ECO:0000313" key="3">
    <source>
        <dbReference type="RefSeq" id="XP_005752814.1"/>
    </source>
</evidence>
<feature type="compositionally biased region" description="Polar residues" evidence="1">
    <location>
        <begin position="23"/>
        <end position="34"/>
    </location>
</feature>
<evidence type="ECO:0000256" key="1">
    <source>
        <dbReference type="SAM" id="MobiDB-lite"/>
    </source>
</evidence>
<organism evidence="2 3">
    <name type="scientific">Pundamilia nyererei</name>
    <dbReference type="NCBI Taxonomy" id="303518"/>
    <lineage>
        <taxon>Eukaryota</taxon>
        <taxon>Metazoa</taxon>
        <taxon>Chordata</taxon>
        <taxon>Craniata</taxon>
        <taxon>Vertebrata</taxon>
        <taxon>Euteleostomi</taxon>
        <taxon>Actinopterygii</taxon>
        <taxon>Neopterygii</taxon>
        <taxon>Teleostei</taxon>
        <taxon>Neoteleostei</taxon>
        <taxon>Acanthomorphata</taxon>
        <taxon>Ovalentaria</taxon>
        <taxon>Cichlomorphae</taxon>
        <taxon>Cichliformes</taxon>
        <taxon>Cichlidae</taxon>
        <taxon>African cichlids</taxon>
        <taxon>Pseudocrenilabrinae</taxon>
        <taxon>Haplochromini</taxon>
        <taxon>Pundamilia</taxon>
    </lineage>
</organism>
<name>A0A9Y3W071_9CICH</name>
<keyword evidence="2" id="KW-1185">Reference proteome</keyword>
<sequence length="321" mass="35463">MIQQKFKQEMLAKPQEEMLTIQAKNTTLHRNGQNLRPAAKKGRNSKTPGHEREAAGHFVTSLPTEEGLPQLDLLALKSPKPDVENQTEIQALRRPLKLAPLELPEKVKEAQKEKLKFIHQEPNPASCKLDGTHTRKAKSCMRQRLVKAEAFPSASIAPVKAQQQNQSARPQLTRANPIEQNGHKHLEDVVCRGTPAPLCSKPNPPSFFPQIKAQAACGREAACHIPGNFQEETGWRRLRLPRAQCLEEDQCNSNTSTLGLSADERKLVQGVQGKGQRGERLLRGQPHVGKGIKQPPAPAASWENGSARKSHEEDGSKQAAL</sequence>
<proteinExistence type="predicted"/>
<feature type="compositionally biased region" description="Basic and acidic residues" evidence="1">
    <location>
        <begin position="309"/>
        <end position="321"/>
    </location>
</feature>
<evidence type="ECO:0000313" key="2">
    <source>
        <dbReference type="Proteomes" id="UP000695023"/>
    </source>
</evidence>
<feature type="region of interest" description="Disordered" evidence="1">
    <location>
        <begin position="269"/>
        <end position="321"/>
    </location>
</feature>
<protein>
    <submittedName>
        <fullName evidence="3">Uncharacterized protein LOC102208136</fullName>
    </submittedName>
</protein>
<accession>A0A9Y3W071</accession>